<dbReference type="Pfam" id="PF24758">
    <property type="entry name" value="LRR_At5g56370"/>
    <property type="match status" value="1"/>
</dbReference>
<dbReference type="PANTHER" id="PTHR34223:SF51">
    <property type="entry name" value="OS06G0556300 PROTEIN"/>
    <property type="match status" value="1"/>
</dbReference>
<dbReference type="EMBL" id="KZ452001">
    <property type="protein sequence ID" value="PKA53039.1"/>
    <property type="molecule type" value="Genomic_DNA"/>
</dbReference>
<dbReference type="SUPFAM" id="SSF81383">
    <property type="entry name" value="F-box domain"/>
    <property type="match status" value="1"/>
</dbReference>
<dbReference type="SMART" id="SM00256">
    <property type="entry name" value="FBOX"/>
    <property type="match status" value="1"/>
</dbReference>
<dbReference type="SUPFAM" id="SSF52047">
    <property type="entry name" value="RNI-like"/>
    <property type="match status" value="1"/>
</dbReference>
<evidence type="ECO:0000313" key="3">
    <source>
        <dbReference type="EMBL" id="PKA53039.1"/>
    </source>
</evidence>
<dbReference type="Gene3D" id="3.80.10.10">
    <property type="entry name" value="Ribonuclease Inhibitor"/>
    <property type="match status" value="1"/>
</dbReference>
<dbReference type="Gene3D" id="1.20.1280.50">
    <property type="match status" value="1"/>
</dbReference>
<gene>
    <name evidence="3" type="ORF">AXF42_Ash002020</name>
</gene>
<name>A0A2I0ABW9_9ASPA</name>
<reference evidence="3 4" key="1">
    <citation type="journal article" date="2017" name="Nature">
        <title>The Apostasia genome and the evolution of orchids.</title>
        <authorList>
            <person name="Zhang G.Q."/>
            <person name="Liu K.W."/>
            <person name="Li Z."/>
            <person name="Lohaus R."/>
            <person name="Hsiao Y.Y."/>
            <person name="Niu S.C."/>
            <person name="Wang J.Y."/>
            <person name="Lin Y.C."/>
            <person name="Xu Q."/>
            <person name="Chen L.J."/>
            <person name="Yoshida K."/>
            <person name="Fujiwara S."/>
            <person name="Wang Z.W."/>
            <person name="Zhang Y.Q."/>
            <person name="Mitsuda N."/>
            <person name="Wang M."/>
            <person name="Liu G.H."/>
            <person name="Pecoraro L."/>
            <person name="Huang H.X."/>
            <person name="Xiao X.J."/>
            <person name="Lin M."/>
            <person name="Wu X.Y."/>
            <person name="Wu W.L."/>
            <person name="Chen Y.Y."/>
            <person name="Chang S.B."/>
            <person name="Sakamoto S."/>
            <person name="Ohme-Takagi M."/>
            <person name="Yagi M."/>
            <person name="Zeng S.J."/>
            <person name="Shen C.Y."/>
            <person name="Yeh C.M."/>
            <person name="Luo Y.B."/>
            <person name="Tsai W.C."/>
            <person name="Van de Peer Y."/>
            <person name="Liu Z.J."/>
        </authorList>
    </citation>
    <scope>NUCLEOTIDE SEQUENCE [LARGE SCALE GENOMIC DNA]</scope>
    <source>
        <strain evidence="4">cv. Shenzhen</strain>
        <tissue evidence="3">Stem</tissue>
    </source>
</reference>
<dbReference type="PANTHER" id="PTHR34223">
    <property type="entry name" value="OS11G0201299 PROTEIN"/>
    <property type="match status" value="1"/>
</dbReference>
<dbReference type="Proteomes" id="UP000236161">
    <property type="component" value="Unassembled WGS sequence"/>
</dbReference>
<feature type="compositionally biased region" description="Basic residues" evidence="1">
    <location>
        <begin position="17"/>
        <end position="43"/>
    </location>
</feature>
<dbReference type="InterPro" id="IPR055411">
    <property type="entry name" value="LRR_FXL15/At3g58940/PEG3-like"/>
</dbReference>
<dbReference type="AlphaFoldDB" id="A0A2I0ABW9"/>
<dbReference type="InterPro" id="IPR053197">
    <property type="entry name" value="F-box_SCFL_complex_component"/>
</dbReference>
<evidence type="ECO:0000259" key="2">
    <source>
        <dbReference type="SMART" id="SM00256"/>
    </source>
</evidence>
<keyword evidence="4" id="KW-1185">Reference proteome</keyword>
<accession>A0A2I0ABW9</accession>
<dbReference type="InterPro" id="IPR036047">
    <property type="entry name" value="F-box-like_dom_sf"/>
</dbReference>
<dbReference type="InterPro" id="IPR053781">
    <property type="entry name" value="F-box_AtFBL13-like"/>
</dbReference>
<sequence>MTKRFDIFGKRDAPSAAKHRAKRRPPALTVKKSRSRKARICHGQRRDNGNGNGGSCRGAPLGQLSDDLIGHIFSFLPFRDAVRTSILSRRWRYAWTQITRFDLCPGTVLSYAAAVAAYTVNADNYRDISFPVDVAASVLDFILSALPPVTIVSLRIMSPPRVPVDGAFSISSPPVIACPVLHSLKLAHAALKDDLVERILSSCENLESLTLEDCSCDGSLSLNIRHQNLSRLILIPSEKEEKYFIDAPRLVEFDLRVPGYSCFLWEFICLGVPKLERLTLTLSASTDLHGLGDLSALACKLKAVVETLAGSCNANIRLEGDILEVRVHGLSIENRKFLSQIFNQADDSQNTNHM</sequence>
<dbReference type="InterPro" id="IPR032675">
    <property type="entry name" value="LRR_dom_sf"/>
</dbReference>
<evidence type="ECO:0000313" key="4">
    <source>
        <dbReference type="Proteomes" id="UP000236161"/>
    </source>
</evidence>
<dbReference type="CDD" id="cd22160">
    <property type="entry name" value="F-box_AtFBL13-like"/>
    <property type="match status" value="1"/>
</dbReference>
<feature type="region of interest" description="Disordered" evidence="1">
    <location>
        <begin position="10"/>
        <end position="55"/>
    </location>
</feature>
<feature type="domain" description="F-box" evidence="2">
    <location>
        <begin position="64"/>
        <end position="103"/>
    </location>
</feature>
<dbReference type="Pfam" id="PF00646">
    <property type="entry name" value="F-box"/>
    <property type="match status" value="1"/>
</dbReference>
<evidence type="ECO:0000256" key="1">
    <source>
        <dbReference type="SAM" id="MobiDB-lite"/>
    </source>
</evidence>
<dbReference type="STRING" id="1088818.A0A2I0ABW9"/>
<dbReference type="InterPro" id="IPR001810">
    <property type="entry name" value="F-box_dom"/>
</dbReference>
<organism evidence="3 4">
    <name type="scientific">Apostasia shenzhenica</name>
    <dbReference type="NCBI Taxonomy" id="1088818"/>
    <lineage>
        <taxon>Eukaryota</taxon>
        <taxon>Viridiplantae</taxon>
        <taxon>Streptophyta</taxon>
        <taxon>Embryophyta</taxon>
        <taxon>Tracheophyta</taxon>
        <taxon>Spermatophyta</taxon>
        <taxon>Magnoliopsida</taxon>
        <taxon>Liliopsida</taxon>
        <taxon>Asparagales</taxon>
        <taxon>Orchidaceae</taxon>
        <taxon>Apostasioideae</taxon>
        <taxon>Apostasia</taxon>
    </lineage>
</organism>
<proteinExistence type="predicted"/>
<dbReference type="OrthoDB" id="1933116at2759"/>
<protein>
    <submittedName>
        <fullName evidence="3">F-box/LRR-repeat protein</fullName>
    </submittedName>
</protein>